<accession>A0A423PPP7</accession>
<dbReference type="GO" id="GO:0032259">
    <property type="term" value="P:methylation"/>
    <property type="evidence" value="ECO:0007669"/>
    <property type="project" value="UniProtKB-KW"/>
</dbReference>
<gene>
    <name evidence="8" type="ORF">SAJA_09275</name>
</gene>
<dbReference type="InterPro" id="IPR002941">
    <property type="entry name" value="DNA_methylase_N4/N6"/>
</dbReference>
<comment type="similarity">
    <text evidence="1">Belongs to the N(4)/N(6)-methyltransferase family.</text>
</comment>
<evidence type="ECO:0000313" key="8">
    <source>
        <dbReference type="EMBL" id="ROO27501.1"/>
    </source>
</evidence>
<proteinExistence type="inferred from homology"/>
<dbReference type="OrthoDB" id="9816043at2"/>
<protein>
    <recommendedName>
        <fullName evidence="2">site-specific DNA-methyltransferase (adenine-specific)</fullName>
        <ecNumber evidence="2">2.1.1.72</ecNumber>
    </recommendedName>
</protein>
<keyword evidence="4" id="KW-0808">Transferase</keyword>
<evidence type="ECO:0000256" key="3">
    <source>
        <dbReference type="ARBA" id="ARBA00022603"/>
    </source>
</evidence>
<dbReference type="InterPro" id="IPR002052">
    <property type="entry name" value="DNA_methylase_N6_adenine_CS"/>
</dbReference>
<comment type="catalytic activity">
    <reaction evidence="6">
        <text>a 2'-deoxyadenosine in DNA + S-adenosyl-L-methionine = an N(6)-methyl-2'-deoxyadenosine in DNA + S-adenosyl-L-homocysteine + H(+)</text>
        <dbReference type="Rhea" id="RHEA:15197"/>
        <dbReference type="Rhea" id="RHEA-COMP:12418"/>
        <dbReference type="Rhea" id="RHEA-COMP:12419"/>
        <dbReference type="ChEBI" id="CHEBI:15378"/>
        <dbReference type="ChEBI" id="CHEBI:57856"/>
        <dbReference type="ChEBI" id="CHEBI:59789"/>
        <dbReference type="ChEBI" id="CHEBI:90615"/>
        <dbReference type="ChEBI" id="CHEBI:90616"/>
        <dbReference type="EC" id="2.1.1.72"/>
    </reaction>
</comment>
<dbReference type="GO" id="GO:0003677">
    <property type="term" value="F:DNA binding"/>
    <property type="evidence" value="ECO:0007669"/>
    <property type="project" value="InterPro"/>
</dbReference>
<dbReference type="PROSITE" id="PS00092">
    <property type="entry name" value="N6_MTASE"/>
    <property type="match status" value="1"/>
</dbReference>
<dbReference type="EC" id="2.1.1.72" evidence="2"/>
<evidence type="ECO:0000256" key="2">
    <source>
        <dbReference type="ARBA" id="ARBA00011900"/>
    </source>
</evidence>
<dbReference type="AlphaFoldDB" id="A0A423PPP7"/>
<dbReference type="Gene3D" id="3.40.50.150">
    <property type="entry name" value="Vaccinia Virus protein VP39"/>
    <property type="match status" value="1"/>
</dbReference>
<dbReference type="SUPFAM" id="SSF53335">
    <property type="entry name" value="S-adenosyl-L-methionine-dependent methyltransferases"/>
    <property type="match status" value="1"/>
</dbReference>
<keyword evidence="3 8" id="KW-0489">Methyltransferase</keyword>
<dbReference type="GO" id="GO:0008170">
    <property type="term" value="F:N-methyltransferase activity"/>
    <property type="evidence" value="ECO:0007669"/>
    <property type="project" value="InterPro"/>
</dbReference>
<dbReference type="RefSeq" id="WP_123658357.1">
    <property type="nucleotide sequence ID" value="NZ_AYKG01000026.1"/>
</dbReference>
<dbReference type="Pfam" id="PF01555">
    <property type="entry name" value="N6_N4_Mtase"/>
    <property type="match status" value="1"/>
</dbReference>
<evidence type="ECO:0000256" key="6">
    <source>
        <dbReference type="ARBA" id="ARBA00047942"/>
    </source>
</evidence>
<name>A0A423PPP7_9GAMM</name>
<sequence length="646" mass="71851">MDKLDPKTDGTSQDIVADNIDKLRELFPDAFTEGSDADGPRWKVDFDALKACLGEYVEDERERYSFTWNGKDRARRIAQTPSTGTLRPCPEESVNWESTQNLFIEGDNLEVLKLLQKSYHKQVKMIYIDPPYNTGGDFIYPDRFQDNLDTYLRYTGQVDGNGFKTSSNSESAGRYHTNWLNMMYPRLRLARNLLKDDGVIFVSIDDHEVQNLRQIMDEVFGPENFITQFTWKTDGNFDNQARIKRCHEYILLYAKYESNFPLPPVVDPSVPRNSKIFREEIRNTIVKNGPKNPVSSITLPEGFPAAFSSGSIRCEKSGWPQYASDAKIANGKLFKSVSVSSGWSSRDLLEQFIDNRCNAITDAKGQLTSFEISQSGAIEAVKKRSDNPSHVISVISGLGGSQKATAELEEIGVPFDDYPKPSELLKYLIAMVAGNDFIVLDFFSGSSTTAHAVLKANAQDEGARRFIMCQLPEPCSSDTIAAKSGFDNIAQIGKERIKQALNSLGVNQCGFKVFKLSDSNIVPWVPSDDDIKTSLFDNVDNIRHDRSEADVLSELLLKYGLDLAVPIEAREINGKTVHIIGAGALVVCLADAVDLNLVNGIAALKAELAPEVMRVVFKDNGFADDVVKTNAVQILRQASVEDVKSL</sequence>
<evidence type="ECO:0000256" key="1">
    <source>
        <dbReference type="ARBA" id="ARBA00006594"/>
    </source>
</evidence>
<keyword evidence="5" id="KW-0949">S-adenosyl-L-methionine</keyword>
<dbReference type="PIRSF" id="PIRSF015855">
    <property type="entry name" value="TypeIII_Mtase_mKpnI"/>
    <property type="match status" value="1"/>
</dbReference>
<dbReference type="InterPro" id="IPR002295">
    <property type="entry name" value="N4/N6-MTase_EcoPI_Mod-like"/>
</dbReference>
<evidence type="ECO:0000259" key="7">
    <source>
        <dbReference type="Pfam" id="PF01555"/>
    </source>
</evidence>
<feature type="domain" description="DNA methylase N-4/N-6" evidence="7">
    <location>
        <begin position="123"/>
        <end position="469"/>
    </location>
</feature>
<keyword evidence="9" id="KW-1185">Reference proteome</keyword>
<dbReference type="InterPro" id="IPR029063">
    <property type="entry name" value="SAM-dependent_MTases_sf"/>
</dbReference>
<evidence type="ECO:0000256" key="5">
    <source>
        <dbReference type="ARBA" id="ARBA00022691"/>
    </source>
</evidence>
<dbReference type="GO" id="GO:0009007">
    <property type="term" value="F:site-specific DNA-methyltransferase (adenine-specific) activity"/>
    <property type="evidence" value="ECO:0007669"/>
    <property type="project" value="UniProtKB-EC"/>
</dbReference>
<evidence type="ECO:0000256" key="4">
    <source>
        <dbReference type="ARBA" id="ARBA00022679"/>
    </source>
</evidence>
<evidence type="ECO:0000313" key="9">
    <source>
        <dbReference type="Proteomes" id="UP000285310"/>
    </source>
</evidence>
<reference evidence="8 9" key="1">
    <citation type="submission" date="2013-10" db="EMBL/GenBank/DDBJ databases">
        <title>Salinisphaera japonica YTM-1 Genome Sequencing.</title>
        <authorList>
            <person name="Lai Q."/>
            <person name="Li C."/>
            <person name="Shao Z."/>
        </authorList>
    </citation>
    <scope>NUCLEOTIDE SEQUENCE [LARGE SCALE GENOMIC DNA]</scope>
    <source>
        <strain evidence="8 9">YTM-1</strain>
    </source>
</reference>
<dbReference type="Proteomes" id="UP000285310">
    <property type="component" value="Unassembled WGS sequence"/>
</dbReference>
<comment type="caution">
    <text evidence="8">The sequence shown here is derived from an EMBL/GenBank/DDBJ whole genome shotgun (WGS) entry which is preliminary data.</text>
</comment>
<organism evidence="8 9">
    <name type="scientific">Salinisphaera japonica YTM-1</name>
    <dbReference type="NCBI Taxonomy" id="1209778"/>
    <lineage>
        <taxon>Bacteria</taxon>
        <taxon>Pseudomonadati</taxon>
        <taxon>Pseudomonadota</taxon>
        <taxon>Gammaproteobacteria</taxon>
        <taxon>Salinisphaerales</taxon>
        <taxon>Salinisphaeraceae</taxon>
        <taxon>Salinisphaera</taxon>
    </lineage>
</organism>
<dbReference type="InParanoid" id="A0A423PPP7"/>
<dbReference type="EMBL" id="AYKG01000026">
    <property type="protein sequence ID" value="ROO27501.1"/>
    <property type="molecule type" value="Genomic_DNA"/>
</dbReference>
<dbReference type="PRINTS" id="PR00506">
    <property type="entry name" value="D21N6MTFRASE"/>
</dbReference>